<evidence type="ECO:0000259" key="14">
    <source>
        <dbReference type="Pfam" id="PF00694"/>
    </source>
</evidence>
<keyword evidence="11" id="KW-0100">Branched-chain amino acid biosynthesis</keyword>
<dbReference type="GO" id="GO:0009316">
    <property type="term" value="C:3-isopropylmalate dehydratase complex"/>
    <property type="evidence" value="ECO:0007669"/>
    <property type="project" value="InterPro"/>
</dbReference>
<dbReference type="GO" id="GO:0009098">
    <property type="term" value="P:L-leucine biosynthetic process"/>
    <property type="evidence" value="ECO:0007669"/>
    <property type="project" value="UniProtKB-UniPathway"/>
</dbReference>
<gene>
    <name evidence="15" type="ORF">NIES806_37870</name>
</gene>
<comment type="function">
    <text evidence="2">Catalyzes the isomerization between 2-isopropylmalate and 3-isopropylmalate, via the formation of 2-isopropylmaleate.</text>
</comment>
<sequence>MVSEVKQISGNAVPLIGNDIDTDRIIPARYLKAITFDDLGEGVFVDDRKALNGEHPFDQIQYQGAKILIVNRNFGCGSSREHAPQALAKWGIKALIGESFAEIFFGNCVAMGIPCVTAESEVVKQLQELVTTNPQAVTIIDLEKLQVQIGGFAASVVISEGTRSAFISGTWDACGQLVANAQQVKATAAKLPYITWGNLAVS</sequence>
<evidence type="ECO:0000256" key="9">
    <source>
        <dbReference type="ARBA" id="ARBA00022605"/>
    </source>
</evidence>
<evidence type="ECO:0000256" key="10">
    <source>
        <dbReference type="ARBA" id="ARBA00023239"/>
    </source>
</evidence>
<evidence type="ECO:0000256" key="2">
    <source>
        <dbReference type="ARBA" id="ARBA00002695"/>
    </source>
</evidence>
<evidence type="ECO:0000256" key="11">
    <source>
        <dbReference type="ARBA" id="ARBA00023304"/>
    </source>
</evidence>
<dbReference type="NCBIfam" id="NF002458">
    <property type="entry name" value="PRK01641.1"/>
    <property type="match status" value="1"/>
</dbReference>
<comment type="catalytic activity">
    <reaction evidence="1">
        <text>(2R,3S)-3-isopropylmalate = (2S)-2-isopropylmalate</text>
        <dbReference type="Rhea" id="RHEA:32287"/>
        <dbReference type="ChEBI" id="CHEBI:1178"/>
        <dbReference type="ChEBI" id="CHEBI:35121"/>
        <dbReference type="EC" id="4.2.1.33"/>
    </reaction>
</comment>
<dbReference type="InterPro" id="IPR015928">
    <property type="entry name" value="Aconitase/3IPM_dehydase_swvl"/>
</dbReference>
<accession>A0A1Z4V7P8</accession>
<evidence type="ECO:0000256" key="8">
    <source>
        <dbReference type="ARBA" id="ARBA00022430"/>
    </source>
</evidence>
<evidence type="ECO:0000256" key="13">
    <source>
        <dbReference type="ARBA" id="ARBA00033368"/>
    </source>
</evidence>
<comment type="similarity">
    <text evidence="4">Belongs to the LeuD family. LeuD type 1 subfamily.</text>
</comment>
<dbReference type="GO" id="GO:0003861">
    <property type="term" value="F:3-isopropylmalate dehydratase activity"/>
    <property type="evidence" value="ECO:0007669"/>
    <property type="project" value="UniProtKB-EC"/>
</dbReference>
<dbReference type="UniPathway" id="UPA00048">
    <property type="reaction ID" value="UER00071"/>
</dbReference>
<dbReference type="Proteomes" id="UP000218702">
    <property type="component" value="Chromosome"/>
</dbReference>
<dbReference type="PANTHER" id="PTHR43345">
    <property type="entry name" value="3-ISOPROPYLMALATE DEHYDRATASE SMALL SUBUNIT 2-RELATED-RELATED"/>
    <property type="match status" value="1"/>
</dbReference>
<protein>
    <recommendedName>
        <fullName evidence="7">3-isopropylmalate dehydratase small subunit</fullName>
        <ecNumber evidence="6">4.2.1.33</ecNumber>
    </recommendedName>
    <alternativeName>
        <fullName evidence="12">Alpha-IPM isomerase</fullName>
    </alternativeName>
    <alternativeName>
        <fullName evidence="13">Isopropylmalate isomerase</fullName>
    </alternativeName>
</protein>
<keyword evidence="8" id="KW-0432">Leucine biosynthesis</keyword>
<reference evidence="15 16" key="1">
    <citation type="submission" date="2017-06" db="EMBL/GenBank/DDBJ databases">
        <title>Genome sequencing of cyanobaciteial culture collection at National Institute for Environmental Studies (NIES).</title>
        <authorList>
            <person name="Hirose Y."/>
            <person name="Shimura Y."/>
            <person name="Fujisawa T."/>
            <person name="Nakamura Y."/>
            <person name="Kawachi M."/>
        </authorList>
    </citation>
    <scope>NUCLEOTIDE SEQUENCE [LARGE SCALE GENOMIC DNA]</scope>
    <source>
        <strain evidence="15 16">NIES-806</strain>
    </source>
</reference>
<keyword evidence="10" id="KW-0456">Lyase</keyword>
<dbReference type="NCBIfam" id="TIGR00171">
    <property type="entry name" value="leuD"/>
    <property type="match status" value="1"/>
</dbReference>
<dbReference type="InterPro" id="IPR000573">
    <property type="entry name" value="AconitaseA/IPMdHydase_ssu_swvl"/>
</dbReference>
<evidence type="ECO:0000256" key="1">
    <source>
        <dbReference type="ARBA" id="ARBA00000491"/>
    </source>
</evidence>
<evidence type="ECO:0000256" key="12">
    <source>
        <dbReference type="ARBA" id="ARBA00031631"/>
    </source>
</evidence>
<dbReference type="SUPFAM" id="SSF52016">
    <property type="entry name" value="LeuD/IlvD-like"/>
    <property type="match status" value="1"/>
</dbReference>
<dbReference type="InterPro" id="IPR050075">
    <property type="entry name" value="LeuD"/>
</dbReference>
<dbReference type="InterPro" id="IPR004431">
    <property type="entry name" value="3-IsopropMal_deHydase_ssu"/>
</dbReference>
<dbReference type="RefSeq" id="WP_096669648.1">
    <property type="nucleotide sequence ID" value="NZ_AP018316.1"/>
</dbReference>
<keyword evidence="9" id="KW-0028">Amino-acid biosynthesis</keyword>
<comment type="subunit">
    <text evidence="5">Heterodimer of LeuC and LeuD.</text>
</comment>
<dbReference type="AlphaFoldDB" id="A0A1Z4V7P8"/>
<dbReference type="InterPro" id="IPR033940">
    <property type="entry name" value="IPMI_Swivel"/>
</dbReference>
<organism evidence="15 16">
    <name type="scientific">Dolichospermum compactum NIES-806</name>
    <dbReference type="NCBI Taxonomy" id="1973481"/>
    <lineage>
        <taxon>Bacteria</taxon>
        <taxon>Bacillati</taxon>
        <taxon>Cyanobacteriota</taxon>
        <taxon>Cyanophyceae</taxon>
        <taxon>Nostocales</taxon>
        <taxon>Aphanizomenonaceae</taxon>
        <taxon>Dolichospermum</taxon>
        <taxon>Dolichospermum compactum</taxon>
    </lineage>
</organism>
<feature type="domain" description="Aconitase A/isopropylmalate dehydratase small subunit swivel" evidence="14">
    <location>
        <begin position="5"/>
        <end position="113"/>
    </location>
</feature>
<dbReference type="KEGG" id="dcm:NIES806_37870"/>
<evidence type="ECO:0000256" key="3">
    <source>
        <dbReference type="ARBA" id="ARBA00004729"/>
    </source>
</evidence>
<evidence type="ECO:0000313" key="15">
    <source>
        <dbReference type="EMBL" id="BAZ87557.1"/>
    </source>
</evidence>
<proteinExistence type="inferred from homology"/>
<dbReference type="EC" id="4.2.1.33" evidence="6"/>
<evidence type="ECO:0000256" key="4">
    <source>
        <dbReference type="ARBA" id="ARBA00009845"/>
    </source>
</evidence>
<dbReference type="OrthoDB" id="9777465at2"/>
<name>A0A1Z4V7P8_9CYAN</name>
<evidence type="ECO:0000256" key="7">
    <source>
        <dbReference type="ARBA" id="ARBA00017233"/>
    </source>
</evidence>
<keyword evidence="16" id="KW-1185">Reference proteome</keyword>
<dbReference type="PANTHER" id="PTHR43345:SF5">
    <property type="entry name" value="3-ISOPROPYLMALATE DEHYDRATASE SMALL SUBUNIT"/>
    <property type="match status" value="1"/>
</dbReference>
<dbReference type="Gene3D" id="3.20.19.10">
    <property type="entry name" value="Aconitase, domain 4"/>
    <property type="match status" value="1"/>
</dbReference>
<dbReference type="CDD" id="cd01577">
    <property type="entry name" value="IPMI_Swivel"/>
    <property type="match status" value="1"/>
</dbReference>
<dbReference type="EMBL" id="AP018316">
    <property type="protein sequence ID" value="BAZ87557.1"/>
    <property type="molecule type" value="Genomic_DNA"/>
</dbReference>
<evidence type="ECO:0000313" key="16">
    <source>
        <dbReference type="Proteomes" id="UP000218702"/>
    </source>
</evidence>
<dbReference type="Pfam" id="PF00694">
    <property type="entry name" value="Aconitase_C"/>
    <property type="match status" value="1"/>
</dbReference>
<evidence type="ECO:0000256" key="5">
    <source>
        <dbReference type="ARBA" id="ARBA00011271"/>
    </source>
</evidence>
<comment type="pathway">
    <text evidence="3">Amino-acid biosynthesis; L-leucine biosynthesis; L-leucine from 3-methyl-2-oxobutanoate: step 2/4.</text>
</comment>
<evidence type="ECO:0000256" key="6">
    <source>
        <dbReference type="ARBA" id="ARBA00011998"/>
    </source>
</evidence>